<dbReference type="OrthoDB" id="37244at2759"/>
<evidence type="ECO:0000256" key="18">
    <source>
        <dbReference type="ARBA" id="ARBA00023136"/>
    </source>
</evidence>
<dbReference type="GO" id="GO:0005743">
    <property type="term" value="C:mitochondrial inner membrane"/>
    <property type="evidence" value="ECO:0007669"/>
    <property type="project" value="UniProtKB-SubCell"/>
</dbReference>
<sequence length="1041" mass="106388">MLRSRGTGLAQRASRALSGVPYGKLSVGVPKETAHLEKRVAQTPETVGGLVKEGFTVRVEKGAGEAASFPDAAYEAAGAKITDAAGAYGCSIITKVAVPSAEEARMVGDKTLIGFFWPAQHKELLEQMQAQKATVFAMDMIPRTLSRGQAYDALSSQANIAGYRAVIEAGNAFPRFFAGMMTAAGKVPPAKVLVIGGGVAGLSAITHAKNLGAIVRCFDVRAAVKEQAESLGASFLDVPYKESGEGAGGYAKAMSDEWHAAARQMLTKQCEEIDILITTALIPGRTAPIMFTKEMVSRMKPGTVTVDLAASNGGNIETTVKDKTIVTTNGVTCIGHTDLNSRCASVSSTLYARNLQKFLLSVGPMTTKTKGEWHIDHADPAVRGMLVVEEGKLMWPPPQPPAPAAPAAAAAAAPPPPPAPPADPTAPYVAGAMQAAGGGAGVLCFGAISPNPAFSSMATVLALSTTIGYQVVWGVSPALHSPLMAATNAISGVTALGGMHLMGGGLLPGTSAQALGAIATGISIINIVGGSAVTAKMLDHFKRKTDPPEFYHYYAAPVALTVGGYTAGNAFGFTQMTPLLETAAALLCIGGIAGLATQRTARLGNASGIAGITLGLAATLGAVHWDLGTYAQFAAVGGGGAAVGMAVYKRVDPTSLPQTVAAFHSLVGAAAVMTAVGDYANCIGAHAAVDGVRLTSIGLATAIGGITTTGSLIAFAKLNGNLPSAALKLPVRDALNASMGAAMLISMAVLATGPSPAVGLGCLGLTTVLSGALGLHMVHSIGGADMPVVITVLNSYSGWALCAEGFMLNQPLLTTVGALIGSSGAILTHVMCEAMNRSIVSVVLGGYGTATGTGGPAMKFEGEAKFTDIDSTAALLTGSKQVIIVPGYGLAVANAQHTVAELYKLLTPLGVNVRFAIHPVAGRMPGQLNVLLAEAGVPYDAVHEMEEINDDFDKTDLTLVIGANDTVNSAAEEDPNSAIAGMPVLKVWRSKEVVVLKRSMGSGYAGVENPVFIKDNTNMLLGDAKKTLEALRAKVAEMNPN</sequence>
<keyword evidence="29" id="KW-1185">Reference proteome</keyword>
<dbReference type="SMART" id="SM01002">
    <property type="entry name" value="AlaDh_PNT_C"/>
    <property type="match status" value="1"/>
</dbReference>
<evidence type="ECO:0000256" key="23">
    <source>
        <dbReference type="ARBA" id="ARBA00079255"/>
    </source>
</evidence>
<dbReference type="FunFam" id="3.40.50.720:FF:000028">
    <property type="entry name" value="NAD(P) transhydrogenase subunit alpha"/>
    <property type="match status" value="1"/>
</dbReference>
<evidence type="ECO:0000256" key="4">
    <source>
        <dbReference type="ARBA" id="ARBA00011738"/>
    </source>
</evidence>
<evidence type="ECO:0000256" key="21">
    <source>
        <dbReference type="ARBA" id="ARBA00061558"/>
    </source>
</evidence>
<feature type="region of interest" description="Disordered" evidence="24">
    <location>
        <begin position="397"/>
        <end position="423"/>
    </location>
</feature>
<keyword evidence="7" id="KW-0997">Cell inner membrane</keyword>
<feature type="transmembrane region" description="Helical" evidence="25">
    <location>
        <begin position="692"/>
        <end position="714"/>
    </location>
</feature>
<feature type="transmembrane region" description="Helical" evidence="25">
    <location>
        <begin position="603"/>
        <end position="623"/>
    </location>
</feature>
<dbReference type="NCBIfam" id="NF006942">
    <property type="entry name" value="PRK09424.1"/>
    <property type="match status" value="1"/>
</dbReference>
<comment type="function">
    <text evidence="20">The transhydrogenation between NADH and NADP is coupled to respiration and ATP hydrolysis and functions as a proton pump across the membrane. May play a role in reactive oxygen species (ROS) detoxification in the adrenal gland.</text>
</comment>
<dbReference type="Gene3D" id="3.40.50.720">
    <property type="entry name" value="NAD(P)-binding Rossmann-like Domain"/>
    <property type="match status" value="2"/>
</dbReference>
<comment type="similarity">
    <text evidence="21">In the C-terminal section; belongs to the PNT beta subunit family.</text>
</comment>
<evidence type="ECO:0000256" key="8">
    <source>
        <dbReference type="ARBA" id="ARBA00022692"/>
    </source>
</evidence>
<evidence type="ECO:0000259" key="27">
    <source>
        <dbReference type="SMART" id="SM01003"/>
    </source>
</evidence>
<accession>A0A8J5X830</accession>
<dbReference type="InterPro" id="IPR034300">
    <property type="entry name" value="PNTB-like"/>
</dbReference>
<evidence type="ECO:0000256" key="24">
    <source>
        <dbReference type="SAM" id="MobiDB-lite"/>
    </source>
</evidence>
<evidence type="ECO:0000256" key="5">
    <source>
        <dbReference type="ARBA" id="ARBA00012943"/>
    </source>
</evidence>
<dbReference type="InterPro" id="IPR026255">
    <property type="entry name" value="NADP_transhyd_a"/>
</dbReference>
<evidence type="ECO:0000256" key="11">
    <source>
        <dbReference type="ARBA" id="ARBA00022857"/>
    </source>
</evidence>
<dbReference type="PANTHER" id="PTHR10160:SF19">
    <property type="entry name" value="PROTON-TRANSLOCATING NAD(P)(+) TRANSHYDROGENASE"/>
    <property type="match status" value="1"/>
</dbReference>
<dbReference type="GO" id="GO:0006740">
    <property type="term" value="P:NADPH regeneration"/>
    <property type="evidence" value="ECO:0007669"/>
    <property type="project" value="TreeGrafter"/>
</dbReference>
<dbReference type="InterPro" id="IPR036291">
    <property type="entry name" value="NAD(P)-bd_dom_sf"/>
</dbReference>
<dbReference type="Pfam" id="PF05222">
    <property type="entry name" value="AlaDh_PNT_N"/>
    <property type="match status" value="1"/>
</dbReference>
<evidence type="ECO:0000256" key="16">
    <source>
        <dbReference type="ARBA" id="ARBA00023027"/>
    </source>
</evidence>
<dbReference type="SUPFAM" id="SSF52467">
    <property type="entry name" value="DHS-like NAD/FAD-binding domain"/>
    <property type="match status" value="1"/>
</dbReference>
<dbReference type="InterPro" id="IPR007886">
    <property type="entry name" value="AlaDH/PNT_N"/>
</dbReference>
<evidence type="ECO:0000256" key="25">
    <source>
        <dbReference type="SAM" id="Phobius"/>
    </source>
</evidence>
<keyword evidence="16" id="KW-0520">NAD</keyword>
<comment type="catalytic activity">
    <reaction evidence="19">
        <text>NAD(+) + NADPH + H(+)(in) = NADH + NADP(+) + H(+)(out)</text>
        <dbReference type="Rhea" id="RHEA:47992"/>
        <dbReference type="ChEBI" id="CHEBI:15378"/>
        <dbReference type="ChEBI" id="CHEBI:57540"/>
        <dbReference type="ChEBI" id="CHEBI:57783"/>
        <dbReference type="ChEBI" id="CHEBI:57945"/>
        <dbReference type="ChEBI" id="CHEBI:58349"/>
        <dbReference type="EC" id="7.1.1.1"/>
    </reaction>
</comment>
<evidence type="ECO:0000256" key="6">
    <source>
        <dbReference type="ARBA" id="ARBA00022475"/>
    </source>
</evidence>
<evidence type="ECO:0000256" key="14">
    <source>
        <dbReference type="ARBA" id="ARBA00022989"/>
    </source>
</evidence>
<evidence type="ECO:0000313" key="29">
    <source>
        <dbReference type="Proteomes" id="UP000751190"/>
    </source>
</evidence>
<evidence type="ECO:0000259" key="26">
    <source>
        <dbReference type="SMART" id="SM01002"/>
    </source>
</evidence>
<evidence type="ECO:0000256" key="22">
    <source>
        <dbReference type="ARBA" id="ARBA00074145"/>
    </source>
</evidence>
<feature type="compositionally biased region" description="Pro residues" evidence="24">
    <location>
        <begin position="413"/>
        <end position="423"/>
    </location>
</feature>
<comment type="subunit">
    <text evidence="4">Homodimer.</text>
</comment>
<keyword evidence="14 25" id="KW-1133">Transmembrane helix</keyword>
<keyword evidence="8 25" id="KW-0812">Transmembrane</keyword>
<feature type="transmembrane region" description="Helical" evidence="25">
    <location>
        <begin position="514"/>
        <end position="538"/>
    </location>
</feature>
<feature type="transmembrane region" description="Helical" evidence="25">
    <location>
        <begin position="734"/>
        <end position="751"/>
    </location>
</feature>
<keyword evidence="17" id="KW-0496">Mitochondrion</keyword>
<dbReference type="AlphaFoldDB" id="A0A8J5X830"/>
<feature type="transmembrane region" description="Helical" evidence="25">
    <location>
        <begin position="629"/>
        <end position="648"/>
    </location>
</feature>
<dbReference type="EC" id="7.1.1.1" evidence="5"/>
<keyword evidence="6" id="KW-1003">Cell membrane</keyword>
<evidence type="ECO:0000256" key="20">
    <source>
        <dbReference type="ARBA" id="ARBA00054910"/>
    </source>
</evidence>
<keyword evidence="15" id="KW-0007">Acetylation</keyword>
<dbReference type="Gene3D" id="3.40.50.1220">
    <property type="entry name" value="TPP-binding domain"/>
    <property type="match status" value="1"/>
</dbReference>
<evidence type="ECO:0000256" key="3">
    <source>
        <dbReference type="ARBA" id="ARBA00005624"/>
    </source>
</evidence>
<gene>
    <name evidence="28" type="ORF">KFE25_001097</name>
</gene>
<evidence type="ECO:0000256" key="13">
    <source>
        <dbReference type="ARBA" id="ARBA00022967"/>
    </source>
</evidence>
<dbReference type="GO" id="GO:0050661">
    <property type="term" value="F:NADP binding"/>
    <property type="evidence" value="ECO:0007669"/>
    <property type="project" value="TreeGrafter"/>
</dbReference>
<dbReference type="InterPro" id="IPR024605">
    <property type="entry name" value="NADP_transhyd_a_C"/>
</dbReference>
<keyword evidence="11" id="KW-0521">NADP</keyword>
<evidence type="ECO:0000256" key="17">
    <source>
        <dbReference type="ARBA" id="ARBA00023128"/>
    </source>
</evidence>
<keyword evidence="13" id="KW-1278">Translocase</keyword>
<evidence type="ECO:0000256" key="7">
    <source>
        <dbReference type="ARBA" id="ARBA00022519"/>
    </source>
</evidence>
<keyword evidence="18 25" id="KW-0472">Membrane</keyword>
<evidence type="ECO:0000256" key="19">
    <source>
        <dbReference type="ARBA" id="ARBA00048202"/>
    </source>
</evidence>
<dbReference type="SUPFAM" id="SSF51735">
    <property type="entry name" value="NAD(P)-binding Rossmann-fold domains"/>
    <property type="match status" value="1"/>
</dbReference>
<feature type="transmembrane region" description="Helical" evidence="25">
    <location>
        <begin position="660"/>
        <end position="680"/>
    </location>
</feature>
<feature type="domain" description="Alanine dehydrogenase/pyridine nucleotide transhydrogenase NAD(H)-binding" evidence="26">
    <location>
        <begin position="170"/>
        <end position="335"/>
    </location>
</feature>
<dbReference type="Pfam" id="PF12769">
    <property type="entry name" value="PNTB_4TM"/>
    <property type="match status" value="1"/>
</dbReference>
<evidence type="ECO:0000256" key="2">
    <source>
        <dbReference type="ARBA" id="ARBA00004429"/>
    </source>
</evidence>
<dbReference type="FunFam" id="3.40.50.1220:FF:000002">
    <property type="entry name" value="NAD(P) transhydrogenase subunit beta"/>
    <property type="match status" value="1"/>
</dbReference>
<keyword evidence="10" id="KW-0999">Mitochondrion inner membrane</keyword>
<evidence type="ECO:0000256" key="10">
    <source>
        <dbReference type="ARBA" id="ARBA00022792"/>
    </source>
</evidence>
<dbReference type="InterPro" id="IPR029035">
    <property type="entry name" value="DHS-like_NAD/FAD-binding_dom"/>
</dbReference>
<name>A0A8J5X830_DIALT</name>
<dbReference type="PANTHER" id="PTHR10160">
    <property type="entry name" value="NAD(P) TRANSHYDROGENASE"/>
    <property type="match status" value="1"/>
</dbReference>
<dbReference type="NCBIfam" id="TIGR00561">
    <property type="entry name" value="pntA"/>
    <property type="match status" value="1"/>
</dbReference>
<keyword evidence="12" id="KW-0809">Transit peptide</keyword>
<dbReference type="InterPro" id="IPR007698">
    <property type="entry name" value="AlaDH/PNT_NAD(H)-bd"/>
</dbReference>
<keyword evidence="9" id="KW-0547">Nucleotide-binding</keyword>
<protein>
    <recommendedName>
        <fullName evidence="22">NAD(P) transhydrogenase, mitochondrial</fullName>
        <ecNumber evidence="5">7.1.1.1</ecNumber>
    </recommendedName>
    <alternativeName>
        <fullName evidence="23">Nicotinamide nucleotide transhydrogenase</fullName>
    </alternativeName>
</protein>
<comment type="subcellular location">
    <subcellularLocation>
        <location evidence="2">Cell inner membrane</location>
        <topology evidence="2">Multi-pass membrane protein</topology>
    </subcellularLocation>
    <subcellularLocation>
        <location evidence="1">Mitochondrion inner membrane</location>
        <topology evidence="1">Multi-pass membrane protein</topology>
        <orientation evidence="1">Matrix side</orientation>
    </subcellularLocation>
</comment>
<feature type="transmembrane region" description="Helical" evidence="25">
    <location>
        <begin position="579"/>
        <end position="596"/>
    </location>
</feature>
<feature type="transmembrane region" description="Helical" evidence="25">
    <location>
        <begin position="757"/>
        <end position="775"/>
    </location>
</feature>
<dbReference type="EMBL" id="JAGTXO010000025">
    <property type="protein sequence ID" value="KAG8461493.1"/>
    <property type="molecule type" value="Genomic_DNA"/>
</dbReference>
<evidence type="ECO:0000256" key="12">
    <source>
        <dbReference type="ARBA" id="ARBA00022946"/>
    </source>
</evidence>
<reference evidence="28" key="1">
    <citation type="submission" date="2021-05" db="EMBL/GenBank/DDBJ databases">
        <title>The genome of the haptophyte Pavlova lutheri (Diacronema luteri, Pavlovales) - a model for lipid biosynthesis in eukaryotic algae.</title>
        <authorList>
            <person name="Hulatt C.J."/>
            <person name="Posewitz M.C."/>
        </authorList>
    </citation>
    <scope>NUCLEOTIDE SEQUENCE</scope>
    <source>
        <strain evidence="28">NIVA-4/92</strain>
    </source>
</reference>
<dbReference type="GO" id="GO:0005886">
    <property type="term" value="C:plasma membrane"/>
    <property type="evidence" value="ECO:0007669"/>
    <property type="project" value="UniProtKB-SubCell"/>
</dbReference>
<dbReference type="Proteomes" id="UP000751190">
    <property type="component" value="Unassembled WGS sequence"/>
</dbReference>
<dbReference type="GO" id="GO:0008750">
    <property type="term" value="F:proton-translocating NAD(P)+ transhydrogenase activity"/>
    <property type="evidence" value="ECO:0007669"/>
    <property type="project" value="UniProtKB-EC"/>
</dbReference>
<proteinExistence type="inferred from homology"/>
<dbReference type="SMART" id="SM01003">
    <property type="entry name" value="AlaDh_PNT_N"/>
    <property type="match status" value="1"/>
</dbReference>
<dbReference type="CDD" id="cd05304">
    <property type="entry name" value="Rubrum_tdh"/>
    <property type="match status" value="1"/>
</dbReference>
<evidence type="ECO:0000313" key="28">
    <source>
        <dbReference type="EMBL" id="KAG8461493.1"/>
    </source>
</evidence>
<dbReference type="OMA" id="EQCREVD"/>
<evidence type="ECO:0000256" key="15">
    <source>
        <dbReference type="ARBA" id="ARBA00022990"/>
    </source>
</evidence>
<dbReference type="Pfam" id="PF01262">
    <property type="entry name" value="AlaDh_PNT_C"/>
    <property type="match status" value="1"/>
</dbReference>
<dbReference type="Pfam" id="PF02233">
    <property type="entry name" value="PNTB"/>
    <property type="match status" value="1"/>
</dbReference>
<comment type="caution">
    <text evidence="28">The sequence shown here is derived from an EMBL/GenBank/DDBJ whole genome shotgun (WGS) entry which is preliminary data.</text>
</comment>
<feature type="domain" description="Alanine dehydrogenase/pyridine nucleotide transhydrogenase N-terminal" evidence="27">
    <location>
        <begin position="28"/>
        <end position="161"/>
    </location>
</feature>
<dbReference type="SUPFAM" id="SSF52283">
    <property type="entry name" value="Formate/glycerate dehydrogenase catalytic domain-like"/>
    <property type="match status" value="1"/>
</dbReference>
<comment type="similarity">
    <text evidence="3">In the N-terminal section; belongs to the AlaDH/PNT family.</text>
</comment>
<feature type="transmembrane region" description="Helical" evidence="25">
    <location>
        <begin position="550"/>
        <end position="567"/>
    </location>
</feature>
<feature type="transmembrane region" description="Helical" evidence="25">
    <location>
        <begin position="812"/>
        <end position="832"/>
    </location>
</feature>
<evidence type="ECO:0000256" key="1">
    <source>
        <dbReference type="ARBA" id="ARBA00004292"/>
    </source>
</evidence>
<evidence type="ECO:0000256" key="9">
    <source>
        <dbReference type="ARBA" id="ARBA00022741"/>
    </source>
</evidence>
<organism evidence="28 29">
    <name type="scientific">Diacronema lutheri</name>
    <name type="common">Unicellular marine alga</name>
    <name type="synonym">Monochrysis lutheri</name>
    <dbReference type="NCBI Taxonomy" id="2081491"/>
    <lineage>
        <taxon>Eukaryota</taxon>
        <taxon>Haptista</taxon>
        <taxon>Haptophyta</taxon>
        <taxon>Pavlovophyceae</taxon>
        <taxon>Pavlovales</taxon>
        <taxon>Pavlovaceae</taxon>
        <taxon>Diacronema</taxon>
    </lineage>
</organism>
<feature type="transmembrane region" description="Helical" evidence="25">
    <location>
        <begin position="787"/>
        <end position="806"/>
    </location>
</feature>